<keyword evidence="9 18" id="KW-0630">Potassium</keyword>
<dbReference type="GO" id="GO:0052855">
    <property type="term" value="F:ADP-dependent NAD(P)H-hydrate dehydratase activity"/>
    <property type="evidence" value="ECO:0007669"/>
    <property type="project" value="UniProtKB-UniRule"/>
</dbReference>
<name>A0A7Y0EF65_9CLOT</name>
<protein>
    <recommendedName>
        <fullName evidence="19">Bifunctional NAD(P)H-hydrate repair enzyme</fullName>
    </recommendedName>
    <alternativeName>
        <fullName evidence="19">Nicotinamide nucleotide repair protein</fullName>
    </alternativeName>
    <domain>
        <recommendedName>
            <fullName evidence="19">ADP-dependent (S)-NAD(P)H-hydrate dehydratase</fullName>
            <ecNumber evidence="19">4.2.1.136</ecNumber>
        </recommendedName>
        <alternativeName>
            <fullName evidence="19">ADP-dependent NAD(P)HX dehydratase</fullName>
        </alternativeName>
    </domain>
    <domain>
        <recommendedName>
            <fullName evidence="19">NAD(P)H-hydrate epimerase</fullName>
            <ecNumber evidence="19">5.1.99.6</ecNumber>
        </recommendedName>
    </domain>
</protein>
<dbReference type="NCBIfam" id="TIGR00197">
    <property type="entry name" value="yjeF_nterm"/>
    <property type="match status" value="1"/>
</dbReference>
<feature type="binding site" evidence="17">
    <location>
        <position position="323"/>
    </location>
    <ligand>
        <name>(6S)-NADPHX</name>
        <dbReference type="ChEBI" id="CHEBI:64076"/>
    </ligand>
</feature>
<dbReference type="PROSITE" id="PS51385">
    <property type="entry name" value="YJEF_N"/>
    <property type="match status" value="1"/>
</dbReference>
<dbReference type="RefSeq" id="WP_169296861.1">
    <property type="nucleotide sequence ID" value="NZ_JABBNI010000011.1"/>
</dbReference>
<keyword evidence="10 17" id="KW-0520">NAD</keyword>
<evidence type="ECO:0000256" key="7">
    <source>
        <dbReference type="ARBA" id="ARBA00022840"/>
    </source>
</evidence>
<evidence type="ECO:0000256" key="6">
    <source>
        <dbReference type="ARBA" id="ARBA00022741"/>
    </source>
</evidence>
<dbReference type="PANTHER" id="PTHR12592:SF0">
    <property type="entry name" value="ATP-DEPENDENT (S)-NAD(P)H-HYDRATE DEHYDRATASE"/>
    <property type="match status" value="1"/>
</dbReference>
<evidence type="ECO:0000256" key="12">
    <source>
        <dbReference type="ARBA" id="ARBA00023239"/>
    </source>
</evidence>
<dbReference type="Gene3D" id="3.40.1190.20">
    <property type="match status" value="1"/>
</dbReference>
<keyword evidence="8 17" id="KW-0521">NADP</keyword>
<evidence type="ECO:0000256" key="4">
    <source>
        <dbReference type="ARBA" id="ARBA00009524"/>
    </source>
</evidence>
<dbReference type="Pfam" id="PF03853">
    <property type="entry name" value="YjeF_N"/>
    <property type="match status" value="1"/>
</dbReference>
<dbReference type="HAMAP" id="MF_01965">
    <property type="entry name" value="NADHX_dehydratase"/>
    <property type="match status" value="1"/>
</dbReference>
<evidence type="ECO:0000256" key="3">
    <source>
        <dbReference type="ARBA" id="ARBA00006001"/>
    </source>
</evidence>
<dbReference type="GO" id="GO:0052856">
    <property type="term" value="F:NAD(P)HX epimerase activity"/>
    <property type="evidence" value="ECO:0007669"/>
    <property type="project" value="UniProtKB-UniRule"/>
</dbReference>
<evidence type="ECO:0000256" key="19">
    <source>
        <dbReference type="PIRNR" id="PIRNR017184"/>
    </source>
</evidence>
<comment type="catalytic activity">
    <reaction evidence="16 17 19">
        <text>(6S)-NADPHX + ADP = AMP + phosphate + NADPH + H(+)</text>
        <dbReference type="Rhea" id="RHEA:32235"/>
        <dbReference type="ChEBI" id="CHEBI:15378"/>
        <dbReference type="ChEBI" id="CHEBI:43474"/>
        <dbReference type="ChEBI" id="CHEBI:57783"/>
        <dbReference type="ChEBI" id="CHEBI:64076"/>
        <dbReference type="ChEBI" id="CHEBI:456215"/>
        <dbReference type="ChEBI" id="CHEBI:456216"/>
        <dbReference type="EC" id="4.2.1.136"/>
    </reaction>
</comment>
<keyword evidence="6 17" id="KW-0547">Nucleotide-binding</keyword>
<evidence type="ECO:0000256" key="18">
    <source>
        <dbReference type="HAMAP-Rule" id="MF_01966"/>
    </source>
</evidence>
<dbReference type="EC" id="5.1.99.6" evidence="19"/>
<evidence type="ECO:0000256" key="17">
    <source>
        <dbReference type="HAMAP-Rule" id="MF_01965"/>
    </source>
</evidence>
<keyword evidence="5 18" id="KW-0479">Metal-binding</keyword>
<evidence type="ECO:0000256" key="8">
    <source>
        <dbReference type="ARBA" id="ARBA00022857"/>
    </source>
</evidence>
<dbReference type="PIRSF" id="PIRSF017184">
    <property type="entry name" value="Nnr"/>
    <property type="match status" value="1"/>
</dbReference>
<dbReference type="InterPro" id="IPR030677">
    <property type="entry name" value="Nnr"/>
</dbReference>
<comment type="catalytic activity">
    <reaction evidence="15 17 19">
        <text>(6S)-NADHX + ADP = AMP + phosphate + NADH + H(+)</text>
        <dbReference type="Rhea" id="RHEA:32223"/>
        <dbReference type="ChEBI" id="CHEBI:15378"/>
        <dbReference type="ChEBI" id="CHEBI:43474"/>
        <dbReference type="ChEBI" id="CHEBI:57945"/>
        <dbReference type="ChEBI" id="CHEBI:64074"/>
        <dbReference type="ChEBI" id="CHEBI:456215"/>
        <dbReference type="ChEBI" id="CHEBI:456216"/>
        <dbReference type="EC" id="4.2.1.136"/>
    </reaction>
</comment>
<feature type="binding site" evidence="17">
    <location>
        <position position="262"/>
    </location>
    <ligand>
        <name>(6S)-NADPHX</name>
        <dbReference type="ChEBI" id="CHEBI:64076"/>
    </ligand>
</feature>
<evidence type="ECO:0000259" key="20">
    <source>
        <dbReference type="PROSITE" id="PS51383"/>
    </source>
</evidence>
<keyword evidence="12 17" id="KW-0456">Lyase</keyword>
<dbReference type="SUPFAM" id="SSF53613">
    <property type="entry name" value="Ribokinase-like"/>
    <property type="match status" value="1"/>
</dbReference>
<dbReference type="Proteomes" id="UP000537131">
    <property type="component" value="Unassembled WGS sequence"/>
</dbReference>
<evidence type="ECO:0000256" key="14">
    <source>
        <dbReference type="ARBA" id="ARBA00025153"/>
    </source>
</evidence>
<feature type="domain" description="YjeF C-terminal" evidence="20">
    <location>
        <begin position="227"/>
        <end position="497"/>
    </location>
</feature>
<feature type="binding site" evidence="17">
    <location>
        <begin position="411"/>
        <end position="415"/>
    </location>
    <ligand>
        <name>AMP</name>
        <dbReference type="ChEBI" id="CHEBI:456215"/>
    </ligand>
</feature>
<proteinExistence type="inferred from homology"/>
<accession>A0A7Y0EF65</accession>
<keyword evidence="13" id="KW-0511">Multifunctional enzyme</keyword>
<comment type="function">
    <text evidence="17">Catalyzes the dehydration of the S-form of NAD(P)HX at the expense of ADP, which is converted to AMP. Together with NAD(P)HX epimerase, which catalyzes the epimerization of the S- and R-forms, the enzyme allows the repair of both epimers of NAD(P)HX, a damaged form of NAD(P)H that is a result of enzymatic or heat-dependent hydration.</text>
</comment>
<keyword evidence="23" id="KW-1185">Reference proteome</keyword>
<feature type="binding site" evidence="18">
    <location>
        <begin position="131"/>
        <end position="137"/>
    </location>
    <ligand>
        <name>(6S)-NADPHX</name>
        <dbReference type="ChEBI" id="CHEBI:64076"/>
    </ligand>
</feature>
<comment type="function">
    <text evidence="14 19">Bifunctional enzyme that catalyzes the epimerization of the S- and R-forms of NAD(P)HX and the dehydration of the S-form of NAD(P)HX at the expense of ADP, which is converted to AMP. This allows the repair of both epimers of NAD(P)HX, a damaged form of NAD(P)H that is a result of enzymatic or heat-dependent hydration.</text>
</comment>
<sequence length="499" mass="54574">MKIATSEIINKIDSYCINELKIPGIVLMENAALKVIKNIELDKYESFCIVCTKGNNGGDGFAIARHLHILSKKVQVFLVGGKDNMKPDCKVNYDILKSIGVKINKVDNLEDVNELRECVERNEVTIDAIFGTGLSRNVEGIYESVISIINENSKYIISVDVPSGFDSNTGKVLGNCIKADKTVSFEMYKKGFLNYGTDKVTGKIVIEKIGIPQNVVSKFHNNEFIMDSSMIKSNLVKRNKYCHKGDYGKVTIFAGSKGFTGAAYICTEGAVRSGSGLVTLCCNSEIQPILSSKLVEAMTVLIEEENRVEELICKSDVIAIGPGMGNNEDTLNILKKIINKAENPVVIDADAINVLEGHLDVLKHRKCEIVLTPHFGEMSRITGLSIDYVKENRLEVAQKFAKENKVIVLLKGYNTIITDGNSIMINPTGNSSMASGGMGDCLTGMVASFIGQGYGTMNSACIAAFIHGYCGETLSKEMFCVNATHILNNIPFVIKKLQK</sequence>
<dbReference type="Gene3D" id="3.40.50.10260">
    <property type="entry name" value="YjeF N-terminal domain"/>
    <property type="match status" value="1"/>
</dbReference>
<evidence type="ECO:0000256" key="16">
    <source>
        <dbReference type="ARBA" id="ARBA00049209"/>
    </source>
</evidence>
<feature type="binding site" evidence="18">
    <location>
        <begin position="55"/>
        <end position="59"/>
    </location>
    <ligand>
        <name>(6S)-NADPHX</name>
        <dbReference type="ChEBI" id="CHEBI:64076"/>
    </ligand>
</feature>
<feature type="binding site" evidence="17">
    <location>
        <position position="374"/>
    </location>
    <ligand>
        <name>(6S)-NADPHX</name>
        <dbReference type="ChEBI" id="CHEBI:64076"/>
    </ligand>
</feature>
<comment type="catalytic activity">
    <reaction evidence="1 18 19">
        <text>(6R)-NADHX = (6S)-NADHX</text>
        <dbReference type="Rhea" id="RHEA:32215"/>
        <dbReference type="ChEBI" id="CHEBI:64074"/>
        <dbReference type="ChEBI" id="CHEBI:64075"/>
        <dbReference type="EC" id="5.1.99.6"/>
    </reaction>
</comment>
<feature type="binding site" evidence="17">
    <location>
        <position position="440"/>
    </location>
    <ligand>
        <name>(6S)-NADPHX</name>
        <dbReference type="ChEBI" id="CHEBI:64076"/>
    </ligand>
</feature>
<keyword evidence="11 18" id="KW-0413">Isomerase</keyword>
<dbReference type="GO" id="GO:0046872">
    <property type="term" value="F:metal ion binding"/>
    <property type="evidence" value="ECO:0007669"/>
    <property type="project" value="UniProtKB-UniRule"/>
</dbReference>
<dbReference type="PANTHER" id="PTHR12592">
    <property type="entry name" value="ATP-DEPENDENT (S)-NAD(P)H-HYDRATE DEHYDRATASE FAMILY MEMBER"/>
    <property type="match status" value="1"/>
</dbReference>
<dbReference type="SUPFAM" id="SSF64153">
    <property type="entry name" value="YjeF N-terminal domain-like"/>
    <property type="match status" value="1"/>
</dbReference>
<comment type="similarity">
    <text evidence="17">Belongs to the NnrD/CARKD family.</text>
</comment>
<reference evidence="22 23" key="1">
    <citation type="submission" date="2020-04" db="EMBL/GenBank/DDBJ databases">
        <authorList>
            <person name="Doyle D.A."/>
        </authorList>
    </citation>
    <scope>NUCLEOTIDE SEQUENCE [LARGE SCALE GENOMIC DNA]</scope>
    <source>
        <strain evidence="22 23">P21</strain>
    </source>
</reference>
<evidence type="ECO:0000256" key="15">
    <source>
        <dbReference type="ARBA" id="ARBA00048238"/>
    </source>
</evidence>
<comment type="similarity">
    <text evidence="4 19">In the C-terminal section; belongs to the NnrD/CARKD family.</text>
</comment>
<evidence type="ECO:0000256" key="1">
    <source>
        <dbReference type="ARBA" id="ARBA00000013"/>
    </source>
</evidence>
<comment type="caution">
    <text evidence="22">The sequence shown here is derived from an EMBL/GenBank/DDBJ whole genome shotgun (WGS) entry which is preliminary data.</text>
</comment>
<dbReference type="GO" id="GO:0005524">
    <property type="term" value="F:ATP binding"/>
    <property type="evidence" value="ECO:0007669"/>
    <property type="project" value="UniProtKB-UniRule"/>
</dbReference>
<feature type="binding site" evidence="18">
    <location>
        <position position="127"/>
    </location>
    <ligand>
        <name>K(+)</name>
        <dbReference type="ChEBI" id="CHEBI:29103"/>
    </ligand>
</feature>
<organism evidence="22 23">
    <name type="scientific">Clostridium muellerianum</name>
    <dbReference type="NCBI Taxonomy" id="2716538"/>
    <lineage>
        <taxon>Bacteria</taxon>
        <taxon>Bacillati</taxon>
        <taxon>Bacillota</taxon>
        <taxon>Clostridia</taxon>
        <taxon>Eubacteriales</taxon>
        <taxon>Clostridiaceae</taxon>
        <taxon>Clostridium</taxon>
    </lineage>
</organism>
<dbReference type="InterPro" id="IPR029056">
    <property type="entry name" value="Ribokinase-like"/>
</dbReference>
<evidence type="ECO:0000256" key="5">
    <source>
        <dbReference type="ARBA" id="ARBA00022723"/>
    </source>
</evidence>
<dbReference type="NCBIfam" id="TIGR00196">
    <property type="entry name" value="yjeF_cterm"/>
    <property type="match status" value="1"/>
</dbReference>
<evidence type="ECO:0000259" key="21">
    <source>
        <dbReference type="PROSITE" id="PS51385"/>
    </source>
</evidence>
<evidence type="ECO:0000256" key="2">
    <source>
        <dbReference type="ARBA" id="ARBA00000909"/>
    </source>
</evidence>
<comment type="similarity">
    <text evidence="3 19">In the N-terminal section; belongs to the NnrE/AIBP family.</text>
</comment>
<dbReference type="InterPro" id="IPR004443">
    <property type="entry name" value="YjeF_N_dom"/>
</dbReference>
<evidence type="ECO:0000313" key="22">
    <source>
        <dbReference type="EMBL" id="NMM62256.1"/>
    </source>
</evidence>
<evidence type="ECO:0000256" key="9">
    <source>
        <dbReference type="ARBA" id="ARBA00022958"/>
    </source>
</evidence>
<reference evidence="22 23" key="2">
    <citation type="submission" date="2020-06" db="EMBL/GenBank/DDBJ databases">
        <title>Complete Genome Sequence of Clostridium muelleri sp. nov. P21T, an Acid-Alcohol Producing Acetogen Isolated from Old Hay.</title>
        <authorList>
            <person name="Duncan K.E."/>
            <person name="Tanner R.S."/>
        </authorList>
    </citation>
    <scope>NUCLEOTIDE SEQUENCE [LARGE SCALE GENOMIC DNA]</scope>
    <source>
        <strain evidence="22 23">P21</strain>
    </source>
</reference>
<feature type="binding site" evidence="17">
    <location>
        <position position="439"/>
    </location>
    <ligand>
        <name>AMP</name>
        <dbReference type="ChEBI" id="CHEBI:456215"/>
    </ligand>
</feature>
<dbReference type="EC" id="4.2.1.136" evidence="19"/>
<comment type="catalytic activity">
    <reaction evidence="2 18 19">
        <text>(6R)-NADPHX = (6S)-NADPHX</text>
        <dbReference type="Rhea" id="RHEA:32227"/>
        <dbReference type="ChEBI" id="CHEBI:64076"/>
        <dbReference type="ChEBI" id="CHEBI:64077"/>
        <dbReference type="EC" id="5.1.99.6"/>
    </reaction>
</comment>
<comment type="similarity">
    <text evidence="18">Belongs to the NnrE/AIBP family.</text>
</comment>
<dbReference type="EMBL" id="JABBNI010000011">
    <property type="protein sequence ID" value="NMM62256.1"/>
    <property type="molecule type" value="Genomic_DNA"/>
</dbReference>
<dbReference type="CDD" id="cd01171">
    <property type="entry name" value="YXKO-related"/>
    <property type="match status" value="1"/>
</dbReference>
<dbReference type="InterPro" id="IPR000631">
    <property type="entry name" value="CARKD"/>
</dbReference>
<feature type="binding site" evidence="18">
    <location>
        <position position="160"/>
    </location>
    <ligand>
        <name>(6S)-NADPHX</name>
        <dbReference type="ChEBI" id="CHEBI:64076"/>
    </ligand>
</feature>
<dbReference type="GO" id="GO:0046496">
    <property type="term" value="P:nicotinamide nucleotide metabolic process"/>
    <property type="evidence" value="ECO:0007669"/>
    <property type="project" value="UniProtKB-UniRule"/>
</dbReference>
<dbReference type="InterPro" id="IPR036652">
    <property type="entry name" value="YjeF_N_dom_sf"/>
</dbReference>
<evidence type="ECO:0000313" key="23">
    <source>
        <dbReference type="Proteomes" id="UP000537131"/>
    </source>
</evidence>
<feature type="binding site" evidence="18">
    <location>
        <position position="142"/>
    </location>
    <ligand>
        <name>(6S)-NADPHX</name>
        <dbReference type="ChEBI" id="CHEBI:64076"/>
    </ligand>
</feature>
<comment type="cofactor">
    <cofactor evidence="18 19">
        <name>K(+)</name>
        <dbReference type="ChEBI" id="CHEBI:29103"/>
    </cofactor>
    <text evidence="18 19">Binds 1 potassium ion per subunit.</text>
</comment>
<dbReference type="Pfam" id="PF01256">
    <property type="entry name" value="Carb_kinase"/>
    <property type="match status" value="1"/>
</dbReference>
<feature type="domain" description="YjeF N-terminal" evidence="21">
    <location>
        <begin position="9"/>
        <end position="217"/>
    </location>
</feature>
<comment type="subunit">
    <text evidence="17">Homotetramer.</text>
</comment>
<dbReference type="GO" id="GO:0110051">
    <property type="term" value="P:metabolite repair"/>
    <property type="evidence" value="ECO:0007669"/>
    <property type="project" value="TreeGrafter"/>
</dbReference>
<comment type="function">
    <text evidence="18">Catalyzes the epimerization of the S- and R-forms of NAD(P)HX, a damaged form of NAD(P)H that is a result of enzymatic or heat-dependent hydration. This is a prerequisite for the S-specific NAD(P)H-hydrate dehydratase to allow the repair of both epimers of NAD(P)HX.</text>
</comment>
<dbReference type="HAMAP" id="MF_01966">
    <property type="entry name" value="NADHX_epimerase"/>
    <property type="match status" value="1"/>
</dbReference>
<gene>
    <name evidence="18" type="primary">nnrE</name>
    <name evidence="17" type="synonym">nnrD</name>
    <name evidence="22" type="ORF">HBE96_06060</name>
</gene>
<feature type="binding site" evidence="18">
    <location>
        <position position="163"/>
    </location>
    <ligand>
        <name>K(+)</name>
        <dbReference type="ChEBI" id="CHEBI:29103"/>
    </ligand>
</feature>
<keyword evidence="7 17" id="KW-0067">ATP-binding</keyword>
<evidence type="ECO:0000256" key="11">
    <source>
        <dbReference type="ARBA" id="ARBA00023235"/>
    </source>
</evidence>
<dbReference type="PROSITE" id="PS51383">
    <property type="entry name" value="YJEF_C_3"/>
    <property type="match status" value="1"/>
</dbReference>
<feature type="binding site" evidence="18">
    <location>
        <position position="56"/>
    </location>
    <ligand>
        <name>K(+)</name>
        <dbReference type="ChEBI" id="CHEBI:29103"/>
    </ligand>
</feature>
<evidence type="ECO:0000256" key="13">
    <source>
        <dbReference type="ARBA" id="ARBA00023268"/>
    </source>
</evidence>
<dbReference type="AlphaFoldDB" id="A0A7Y0EF65"/>
<evidence type="ECO:0000256" key="10">
    <source>
        <dbReference type="ARBA" id="ARBA00023027"/>
    </source>
</evidence>
<comment type="cofactor">
    <cofactor evidence="17">
        <name>Mg(2+)</name>
        <dbReference type="ChEBI" id="CHEBI:18420"/>
    </cofactor>
</comment>